<protein>
    <submittedName>
        <fullName evidence="1">Uncharacterized protein</fullName>
    </submittedName>
</protein>
<name>B0ER30_ENTDS</name>
<dbReference type="OrthoDB" id="29099at2759"/>
<evidence type="ECO:0000313" key="1">
    <source>
        <dbReference type="EMBL" id="EDR23039.1"/>
    </source>
</evidence>
<dbReference type="Proteomes" id="UP000008076">
    <property type="component" value="Unassembled WGS sequence"/>
</dbReference>
<sequence length="223" mass="26368">MDKKSDNYDKSLYYFNLLSVDEKDFETNFIKSPEEVIINLNESIKGFNEKWNKNVNETISYNIKKNFIDNYKKLNPEQKNEFYFLIDFNKQFKDNDSFRERIKIPIKVSLKEYYHGTTKEFFVKMSALKIIHVKIIIKPGCQKIFHFSFFDVVLEVEPLPSWSYDGLNLIYKLSQEEIRKKSFTHLSGKVFSVPHFGEEKELTFSDQGLSLNDYTGSLTLISP</sequence>
<dbReference type="OMA" id="EYYHGST"/>
<proteinExistence type="predicted"/>
<dbReference type="eggNOG" id="ENOG502RH6N">
    <property type="taxonomic scope" value="Eukaryota"/>
</dbReference>
<dbReference type="GeneID" id="5885725"/>
<dbReference type="AlphaFoldDB" id="B0ER30"/>
<dbReference type="EMBL" id="DS550441">
    <property type="protein sequence ID" value="EDR23039.1"/>
    <property type="molecule type" value="Genomic_DNA"/>
</dbReference>
<gene>
    <name evidence="1" type="ORF">EDI_124040</name>
</gene>
<organism evidence="2">
    <name type="scientific">Entamoeba dispar (strain ATCC PRA-260 / SAW760)</name>
    <dbReference type="NCBI Taxonomy" id="370354"/>
    <lineage>
        <taxon>Eukaryota</taxon>
        <taxon>Amoebozoa</taxon>
        <taxon>Evosea</taxon>
        <taxon>Archamoebae</taxon>
        <taxon>Mastigamoebida</taxon>
        <taxon>Entamoebidae</taxon>
        <taxon>Entamoeba</taxon>
    </lineage>
</organism>
<evidence type="ECO:0000313" key="2">
    <source>
        <dbReference type="Proteomes" id="UP000008076"/>
    </source>
</evidence>
<keyword evidence="2" id="KW-1185">Reference proteome</keyword>
<dbReference type="VEuPathDB" id="AmoebaDB:EDI_124040"/>
<dbReference type="KEGG" id="edi:EDI_124040"/>
<dbReference type="RefSeq" id="XP_001740559.1">
    <property type="nucleotide sequence ID" value="XM_001740507.1"/>
</dbReference>
<accession>B0ER30</accession>
<reference evidence="2" key="1">
    <citation type="submission" date="2007-12" db="EMBL/GenBank/DDBJ databases">
        <title>Annotation of Entamoeba dispar SAW760.</title>
        <authorList>
            <person name="Lorenzi H."/>
            <person name="Inman J."/>
            <person name="Schobel S."/>
            <person name="Amedeo P."/>
            <person name="Caler E."/>
        </authorList>
    </citation>
    <scope>NUCLEOTIDE SEQUENCE [LARGE SCALE GENOMIC DNA]</scope>
    <source>
        <strain evidence="2">ATCC PRA-260 / SAW760</strain>
    </source>
</reference>